<accession>A0A7Y7PR92</accession>
<keyword evidence="2" id="KW-0808">Transferase</keyword>
<organism evidence="2 3">
    <name type="scientific">Hymenobacter lapidiphilus</name>
    <dbReference type="NCBI Taxonomy" id="2608003"/>
    <lineage>
        <taxon>Bacteria</taxon>
        <taxon>Pseudomonadati</taxon>
        <taxon>Bacteroidota</taxon>
        <taxon>Cytophagia</taxon>
        <taxon>Cytophagales</taxon>
        <taxon>Hymenobacteraceae</taxon>
        <taxon>Hymenobacter</taxon>
    </lineage>
</organism>
<name>A0A7Y7PR92_9BACT</name>
<keyword evidence="3" id="KW-1185">Reference proteome</keyword>
<dbReference type="PANTHER" id="PTHR12526">
    <property type="entry name" value="GLYCOSYLTRANSFERASE"/>
    <property type="match status" value="1"/>
</dbReference>
<dbReference type="AlphaFoldDB" id="A0A7Y7PR92"/>
<evidence type="ECO:0000313" key="3">
    <source>
        <dbReference type="Proteomes" id="UP000565521"/>
    </source>
</evidence>
<dbReference type="RefSeq" id="WP_176909447.1">
    <property type="nucleotide sequence ID" value="NZ_JABKAU010000032.1"/>
</dbReference>
<feature type="compositionally biased region" description="Low complexity" evidence="1">
    <location>
        <begin position="400"/>
        <end position="412"/>
    </location>
</feature>
<evidence type="ECO:0000256" key="1">
    <source>
        <dbReference type="SAM" id="MobiDB-lite"/>
    </source>
</evidence>
<sequence>MKILWLAAYPSPRITREHPVPWVVTLAHLLSQHPAVELTILSWNSELENPVEEFDHAGIHFIYLRVPAFRFDILSLYQTRIRRTAAYLRQHVQHYDLLHLHGSELQFPAATAGLPVPVLLSVQGLISECVKVLPGTFSWRRLLWNLSSYYERKYLPTVPNFSCRTHWDAAHIARLSPGSRIFHNWEAIREEFFTAALLPRPTPTGRPMLLFMGGSQVMKGYQETLAAFDLIRETTDMRLVVAGPVYANEMADARRRFPLQHAQPADIEYRGFQTAAQLARLCREAECLLHPSYIDNSPNSVCEAQVAGLPVVATNVGGVGSLIEDGRTGLFASLNPRSLADQVLRLHHHPTLRAQLARQAQAVAHQRHNPATVLRRTVEIYETIIRPDRPNRPPTPVPEPVVAATPRPFATV</sequence>
<proteinExistence type="predicted"/>
<gene>
    <name evidence="2" type="ORF">HW554_15250</name>
</gene>
<dbReference type="Pfam" id="PF13692">
    <property type="entry name" value="Glyco_trans_1_4"/>
    <property type="match status" value="1"/>
</dbReference>
<comment type="caution">
    <text evidence="2">The sequence shown here is derived from an EMBL/GenBank/DDBJ whole genome shotgun (WGS) entry which is preliminary data.</text>
</comment>
<feature type="region of interest" description="Disordered" evidence="1">
    <location>
        <begin position="387"/>
        <end position="412"/>
    </location>
</feature>
<dbReference type="CDD" id="cd03801">
    <property type="entry name" value="GT4_PimA-like"/>
    <property type="match status" value="1"/>
</dbReference>
<reference evidence="2 3" key="1">
    <citation type="submission" date="2020-05" db="EMBL/GenBank/DDBJ databases">
        <title>Hymenobacter terrestris sp. nov. and Hymenobacter lapidiphilus sp. nov., isolated from regoliths in Antarctica.</title>
        <authorList>
            <person name="Sedlacek I."/>
            <person name="Pantucek R."/>
            <person name="Zeman M."/>
            <person name="Holochova P."/>
            <person name="Kralova S."/>
            <person name="Stankova E."/>
            <person name="Sedo O."/>
            <person name="Micenkova L."/>
            <person name="Svec P."/>
            <person name="Gupta V."/>
            <person name="Sood U."/>
            <person name="Korpole U.S."/>
            <person name="Lal R."/>
        </authorList>
    </citation>
    <scope>NUCLEOTIDE SEQUENCE [LARGE SCALE GENOMIC DNA]</scope>
    <source>
        <strain evidence="2 3">P5342</strain>
    </source>
</reference>
<dbReference type="Gene3D" id="3.40.50.2000">
    <property type="entry name" value="Glycogen Phosphorylase B"/>
    <property type="match status" value="2"/>
</dbReference>
<dbReference type="GO" id="GO:0016740">
    <property type="term" value="F:transferase activity"/>
    <property type="evidence" value="ECO:0007669"/>
    <property type="project" value="UniProtKB-KW"/>
</dbReference>
<evidence type="ECO:0000313" key="2">
    <source>
        <dbReference type="EMBL" id="NVO32571.1"/>
    </source>
</evidence>
<protein>
    <submittedName>
        <fullName evidence="2">Glycosyltransferase family 4 protein</fullName>
    </submittedName>
</protein>
<dbReference type="Proteomes" id="UP000565521">
    <property type="component" value="Unassembled WGS sequence"/>
</dbReference>
<dbReference type="SUPFAM" id="SSF53756">
    <property type="entry name" value="UDP-Glycosyltransferase/glycogen phosphorylase"/>
    <property type="match status" value="1"/>
</dbReference>
<dbReference type="EMBL" id="JABKAU010000032">
    <property type="protein sequence ID" value="NVO32571.1"/>
    <property type="molecule type" value="Genomic_DNA"/>
</dbReference>